<evidence type="ECO:0000313" key="2">
    <source>
        <dbReference type="Proteomes" id="UP000290189"/>
    </source>
</evidence>
<evidence type="ECO:0000313" key="1">
    <source>
        <dbReference type="EMBL" id="SPQ94481.1"/>
    </source>
</evidence>
<name>A0A3P3Y2X7_PLABS</name>
<reference evidence="1 2" key="1">
    <citation type="submission" date="2018-03" db="EMBL/GenBank/DDBJ databases">
        <authorList>
            <person name="Fogelqvist J."/>
        </authorList>
    </citation>
    <scope>NUCLEOTIDE SEQUENCE [LARGE SCALE GENOMIC DNA]</scope>
</reference>
<dbReference type="Proteomes" id="UP000290189">
    <property type="component" value="Unassembled WGS sequence"/>
</dbReference>
<organism evidence="1 2">
    <name type="scientific">Plasmodiophora brassicae</name>
    <name type="common">Clubroot disease agent</name>
    <dbReference type="NCBI Taxonomy" id="37360"/>
    <lineage>
        <taxon>Eukaryota</taxon>
        <taxon>Sar</taxon>
        <taxon>Rhizaria</taxon>
        <taxon>Endomyxa</taxon>
        <taxon>Phytomyxea</taxon>
        <taxon>Plasmodiophorida</taxon>
        <taxon>Plasmodiophoridae</taxon>
        <taxon>Plasmodiophora</taxon>
    </lineage>
</organism>
<geneLocation type="mitochondrion" evidence="1"/>
<dbReference type="AlphaFoldDB" id="A0A3P3Y2X7"/>
<dbReference type="Gene3D" id="1.10.10.10">
    <property type="entry name" value="Winged helix-like DNA-binding domain superfamily/Winged helix DNA-binding domain"/>
    <property type="match status" value="1"/>
</dbReference>
<gene>
    <name evidence="1" type="ORF">PLBR_LOCUS1696</name>
</gene>
<dbReference type="EMBL" id="OVEO01000002">
    <property type="protein sequence ID" value="SPQ94481.1"/>
    <property type="molecule type" value="Genomic_DNA"/>
</dbReference>
<proteinExistence type="predicted"/>
<sequence length="870" mass="95371">MSRRSASFDQRSFFTALRDVVAAAPVVRGTFVDLPSVDAVFDGSISASRIRGPARAYRQVAARCMRLVGAAIILVRDDVKGSAQRIDFTGSGLKSRRFRVGLWSAVFAGSILPGRNGAEAGPTPRIPGDEFAKAMQACSVAKELMHAFDTTLSTSAVNDDESSETMTICDRRRNGHVQGGKQMVTCLSLCEYAQTHETDVCSPGHRVSLQTILGAEMLTLRTASRDSSLFSFDPPFADVTRNVTSDLIDMITNCRLVCSPRYFIRLILHLCELRSQALTSLEFNVRLHLPNAPSRSNDRCAATRLLVSIVHEGQCLVQVKSNLESFLAGGCVNELSSNISVPGRMSAYADFVRQRLGHAACVALRAGDRAFKWDALLPVLKRCHEVDDVRFVAEALCYMGFVVSTGKADHYRMTSDEEQRTIYDGRFQDIVRLEDLRCFVDWVPLLCPLTDAGRRAIDSNGGRASVNVSKLAGLLEQHVKIGDYRIGPHRYRNVFLADAAVEILMLNRVAKNPTHATAILTVMLNARAFVRVPRPAGDEISRFDSGRALYRLASHEYRGIITPAQFKQMIDLAFIAGNAENVTVRHPDENPAMAATCSVDFPAVLDLMYAHLNCCADQHALNDLVEFTGSAFASLMMTHVVCADVPCCEMLGDVLLGAGVIVDLNKIANDHPAFRAGANYTYGLKPRPMCEQTQKPATSEFVAQIQSLSSIESVGTLVRRMHDCVPMRHSGVFDRKEFFRAADAVEFFIKHNIASTDSEAVKIGQLLELTGAIEPLTPGNRLRLTGIVTKLDDDAARVGFVNGYTTSAVVTAANDSRQELCSGCFARVDAFHEVLECFWNAQVVEIDLIHLPPRIVGVEERAGGQSVLLL</sequence>
<protein>
    <submittedName>
        <fullName evidence="1">Uncharacterized protein</fullName>
    </submittedName>
</protein>
<accession>A0A3P3Y2X7</accession>
<dbReference type="InterPro" id="IPR036388">
    <property type="entry name" value="WH-like_DNA-bd_sf"/>
</dbReference>
<keyword evidence="1" id="KW-0496">Mitochondrion</keyword>